<dbReference type="Proteomes" id="UP000398389">
    <property type="component" value="Unassembled WGS sequence"/>
</dbReference>
<accession>A0A5E8C5V0</accession>
<name>A0A5E8C5V0_9ASCO</name>
<dbReference type="AlphaFoldDB" id="A0A5E8C5V0"/>
<evidence type="ECO:0000313" key="1">
    <source>
        <dbReference type="EMBL" id="VVT58782.1"/>
    </source>
</evidence>
<sequence length="454" mass="51149">MRKPFCPTYLSMMTDIVRFLDSTFTPQLQYLQLYIHTPIVGICHIDEFQKLTKQAANKINHSKDNRPPIKVHLCISHSLNESVFDKDFLTFVNVLTMYKQNGMGRYIHQLNEYLELMPNIKHLIIVPHFPNHTTGTLFNTSSPHRTSLTPSIFWNHASIGTSYSPISFVPDLLVCPTFEPSYYVDLSCLTSLYLTHINPTSLFEVYLPNLQNLGIQINDILDSSLNSSAKINFLKNPSFASSLKRLHINDYSTSKFLSSTDSLPNILKVFPLLSQFPALTAAHFYQLIDFQIGRVPSVDYFQNIQEHVISHPALKSLTLPAIFLSSHLSTFKSVANFIRKMSSCQGNTFVLRLCQSITSPSLSLSMPENFFKGKVPQESGLFVIEKINISPVDILGPGIVGVSEAQCCAFAGSISLTSTYLLTINSEKVIEMGDAWIEDEEEEEEEEEGEAKEK</sequence>
<keyword evidence="2" id="KW-1185">Reference proteome</keyword>
<reference evidence="1 2" key="1">
    <citation type="submission" date="2019-09" db="EMBL/GenBank/DDBJ databases">
        <authorList>
            <person name="Brejova B."/>
        </authorList>
    </citation>
    <scope>NUCLEOTIDE SEQUENCE [LARGE SCALE GENOMIC DNA]</scope>
</reference>
<protein>
    <submittedName>
        <fullName evidence="1">Uncharacterized protein</fullName>
    </submittedName>
</protein>
<dbReference type="RefSeq" id="XP_031856983.1">
    <property type="nucleotide sequence ID" value="XM_032001092.1"/>
</dbReference>
<evidence type="ECO:0000313" key="2">
    <source>
        <dbReference type="Proteomes" id="UP000398389"/>
    </source>
</evidence>
<organism evidence="1 2">
    <name type="scientific">Magnusiomyces paraingens</name>
    <dbReference type="NCBI Taxonomy" id="2606893"/>
    <lineage>
        <taxon>Eukaryota</taxon>
        <taxon>Fungi</taxon>
        <taxon>Dikarya</taxon>
        <taxon>Ascomycota</taxon>
        <taxon>Saccharomycotina</taxon>
        <taxon>Dipodascomycetes</taxon>
        <taxon>Dipodascales</taxon>
        <taxon>Dipodascaceae</taxon>
        <taxon>Magnusiomyces</taxon>
    </lineage>
</organism>
<gene>
    <name evidence="1" type="ORF">SAPINGB_P006381</name>
</gene>
<dbReference type="GeneID" id="43585192"/>
<dbReference type="EMBL" id="CABVLU010000005">
    <property type="protein sequence ID" value="VVT58782.1"/>
    <property type="molecule type" value="Genomic_DNA"/>
</dbReference>
<proteinExistence type="predicted"/>